<accession>A0A1X6MIS6</accession>
<evidence type="ECO:0000313" key="1">
    <source>
        <dbReference type="EMBL" id="OSX56245.1"/>
    </source>
</evidence>
<protein>
    <submittedName>
        <fullName evidence="1">Uncharacterized protein</fullName>
    </submittedName>
</protein>
<dbReference type="GeneID" id="36332514"/>
<organism evidence="1 2">
    <name type="scientific">Postia placenta MAD-698-R-SB12</name>
    <dbReference type="NCBI Taxonomy" id="670580"/>
    <lineage>
        <taxon>Eukaryota</taxon>
        <taxon>Fungi</taxon>
        <taxon>Dikarya</taxon>
        <taxon>Basidiomycota</taxon>
        <taxon>Agaricomycotina</taxon>
        <taxon>Agaricomycetes</taxon>
        <taxon>Polyporales</taxon>
        <taxon>Adustoporiaceae</taxon>
        <taxon>Rhodonia</taxon>
    </lineage>
</organism>
<reference evidence="1 2" key="1">
    <citation type="submission" date="2017-04" db="EMBL/GenBank/DDBJ databases">
        <title>Genome Sequence of the Model Brown-Rot Fungus Postia placenta SB12.</title>
        <authorList>
            <consortium name="DOE Joint Genome Institute"/>
            <person name="Gaskell J."/>
            <person name="Kersten P."/>
            <person name="Larrondo L.F."/>
            <person name="Canessa P."/>
            <person name="Martinez D."/>
            <person name="Hibbett D."/>
            <person name="Schmoll M."/>
            <person name="Kubicek C.P."/>
            <person name="Martinez A.T."/>
            <person name="Yadav J."/>
            <person name="Master E."/>
            <person name="Magnuson J.K."/>
            <person name="James T."/>
            <person name="Yaver D."/>
            <person name="Berka R."/>
            <person name="Labutti K."/>
            <person name="Lipzen A."/>
            <person name="Aerts A."/>
            <person name="Barry K."/>
            <person name="Henrissat B."/>
            <person name="Blanchette R."/>
            <person name="Grigoriev I."/>
            <person name="Cullen D."/>
        </authorList>
    </citation>
    <scope>NUCLEOTIDE SEQUENCE [LARGE SCALE GENOMIC DNA]</scope>
    <source>
        <strain evidence="1 2">MAD-698-R-SB12</strain>
    </source>
</reference>
<dbReference type="AlphaFoldDB" id="A0A1X6MIS6"/>
<keyword evidence="2" id="KW-1185">Reference proteome</keyword>
<dbReference type="RefSeq" id="XP_024333039.1">
    <property type="nucleotide sequence ID" value="XM_024487565.1"/>
</dbReference>
<sequence length="89" mass="10176">MRPTLVRLVRILPRNQLAQEQVVRVKPLPEPVRSDVRSPSLIEVLLKRKEAAGADYPSNIRIEPPLTKASYKGVPTEIRADLREVVRER</sequence>
<gene>
    <name evidence="1" type="ORF">POSPLADRAFT_1160564</name>
</gene>
<dbReference type="OrthoDB" id="3237970at2759"/>
<evidence type="ECO:0000313" key="2">
    <source>
        <dbReference type="Proteomes" id="UP000194127"/>
    </source>
</evidence>
<dbReference type="EMBL" id="KZ110614">
    <property type="protein sequence ID" value="OSX56245.1"/>
    <property type="molecule type" value="Genomic_DNA"/>
</dbReference>
<name>A0A1X6MIS6_9APHY</name>
<dbReference type="Proteomes" id="UP000194127">
    <property type="component" value="Unassembled WGS sequence"/>
</dbReference>
<proteinExistence type="predicted"/>